<comment type="subcellular location">
    <subcellularLocation>
        <location evidence="6">Cytoplasm</location>
    </subcellularLocation>
</comment>
<feature type="region of interest" description="Disordered" evidence="7">
    <location>
        <begin position="1"/>
        <end position="30"/>
    </location>
</feature>
<evidence type="ECO:0000256" key="3">
    <source>
        <dbReference type="ARBA" id="ARBA00022603"/>
    </source>
</evidence>
<evidence type="ECO:0000256" key="6">
    <source>
        <dbReference type="HAMAP-Rule" id="MF_01007"/>
    </source>
</evidence>
<dbReference type="NCBIfam" id="TIGR00006">
    <property type="entry name" value="16S rRNA (cytosine(1402)-N(4))-methyltransferase RsmH"/>
    <property type="match status" value="1"/>
</dbReference>
<sequence>MGKKRESAIGNRETDRPENEARPSNQQGAIADSGLPIADVVPNAGYHIPVLLSEVLEGLAIRPEGTYVDCTFGGGGHSSHILKALGPKGRLLVFDQDADAARNVPDDPRVTFVPHNFRHLKRFLQLHGAPVVDGLLADLGVSSHQFDEAGRGFSTRFEAKLDMRMDQRQGKTAADILQTYSEGELHKLLEQYGEVTNSKTLARTIVEVRKTTAMDTTLAFRNAVSSVVKGNPNKYFAQVFQALRIEVNDEMGALKELLEAVPAVLAPGGRAAIITFHSLEDRLVKVFFRNGTFEAEEEHPFESRKRDNPLRLVNKKPIEATAEEQKRNPRSRSAKLRVAEKL</sequence>
<dbReference type="Gene3D" id="3.40.50.150">
    <property type="entry name" value="Vaccinia Virus protein VP39"/>
    <property type="match status" value="1"/>
</dbReference>
<dbReference type="EC" id="2.1.1.199" evidence="6"/>
<name>A0ABP8HCF2_9BACT</name>
<comment type="function">
    <text evidence="6">Specifically methylates the N4 position of cytidine in position 1402 (C1402) of 16S rRNA.</text>
</comment>
<dbReference type="InterPro" id="IPR023397">
    <property type="entry name" value="SAM-dep_MeTrfase_MraW_recog"/>
</dbReference>
<dbReference type="PIRSF" id="PIRSF004486">
    <property type="entry name" value="MraW"/>
    <property type="match status" value="1"/>
</dbReference>
<feature type="binding site" evidence="6">
    <location>
        <position position="145"/>
    </location>
    <ligand>
        <name>S-adenosyl-L-methionine</name>
        <dbReference type="ChEBI" id="CHEBI:59789"/>
    </ligand>
</feature>
<feature type="binding site" evidence="6">
    <location>
        <position position="117"/>
    </location>
    <ligand>
        <name>S-adenosyl-L-methionine</name>
        <dbReference type="ChEBI" id="CHEBI:59789"/>
    </ligand>
</feature>
<accession>A0ABP8HCF2</accession>
<evidence type="ECO:0000313" key="8">
    <source>
        <dbReference type="EMBL" id="GAA4337417.1"/>
    </source>
</evidence>
<dbReference type="PANTHER" id="PTHR11265:SF0">
    <property type="entry name" value="12S RRNA N4-METHYLCYTIDINE METHYLTRANSFERASE"/>
    <property type="match status" value="1"/>
</dbReference>
<protein>
    <recommendedName>
        <fullName evidence="6">Ribosomal RNA small subunit methyltransferase H</fullName>
        <ecNumber evidence="6">2.1.1.199</ecNumber>
    </recommendedName>
    <alternativeName>
        <fullName evidence="6">16S rRNA m(4)C1402 methyltransferase</fullName>
    </alternativeName>
    <alternativeName>
        <fullName evidence="6">rRNA (cytosine-N(4)-)-methyltransferase RsmH</fullName>
    </alternativeName>
</protein>
<comment type="similarity">
    <text evidence="1 6">Belongs to the methyltransferase superfamily. RsmH family.</text>
</comment>
<evidence type="ECO:0000256" key="7">
    <source>
        <dbReference type="SAM" id="MobiDB-lite"/>
    </source>
</evidence>
<gene>
    <name evidence="6 8" type="primary">rsmH</name>
    <name evidence="8" type="ORF">GCM10023184_33240</name>
</gene>
<keyword evidence="9" id="KW-1185">Reference proteome</keyword>
<feature type="binding site" evidence="6">
    <location>
        <position position="138"/>
    </location>
    <ligand>
        <name>S-adenosyl-L-methionine</name>
        <dbReference type="ChEBI" id="CHEBI:59789"/>
    </ligand>
</feature>
<evidence type="ECO:0000256" key="5">
    <source>
        <dbReference type="ARBA" id="ARBA00022691"/>
    </source>
</evidence>
<dbReference type="Proteomes" id="UP001501725">
    <property type="component" value="Unassembled WGS sequence"/>
</dbReference>
<evidence type="ECO:0000256" key="1">
    <source>
        <dbReference type="ARBA" id="ARBA00010396"/>
    </source>
</evidence>
<proteinExistence type="inferred from homology"/>
<evidence type="ECO:0000256" key="2">
    <source>
        <dbReference type="ARBA" id="ARBA00022552"/>
    </source>
</evidence>
<keyword evidence="3 6" id="KW-0489">Methyltransferase</keyword>
<dbReference type="HAMAP" id="MF_01007">
    <property type="entry name" value="16SrRNA_methyltr_H"/>
    <property type="match status" value="1"/>
</dbReference>
<dbReference type="SUPFAM" id="SSF53335">
    <property type="entry name" value="S-adenosyl-L-methionine-dependent methyltransferases"/>
    <property type="match status" value="1"/>
</dbReference>
<dbReference type="Pfam" id="PF01795">
    <property type="entry name" value="Methyltransf_5"/>
    <property type="match status" value="1"/>
</dbReference>
<dbReference type="InterPro" id="IPR029063">
    <property type="entry name" value="SAM-dependent_MTases_sf"/>
</dbReference>
<comment type="caution">
    <text evidence="8">The sequence shown here is derived from an EMBL/GenBank/DDBJ whole genome shotgun (WGS) entry which is preliminary data.</text>
</comment>
<dbReference type="PANTHER" id="PTHR11265">
    <property type="entry name" value="S-ADENOSYL-METHYLTRANSFERASE MRAW"/>
    <property type="match status" value="1"/>
</dbReference>
<dbReference type="SUPFAM" id="SSF81799">
    <property type="entry name" value="Putative methyltransferase TM0872, insert domain"/>
    <property type="match status" value="1"/>
</dbReference>
<comment type="catalytic activity">
    <reaction evidence="6">
        <text>cytidine(1402) in 16S rRNA + S-adenosyl-L-methionine = N(4)-methylcytidine(1402) in 16S rRNA + S-adenosyl-L-homocysteine + H(+)</text>
        <dbReference type="Rhea" id="RHEA:42928"/>
        <dbReference type="Rhea" id="RHEA-COMP:10286"/>
        <dbReference type="Rhea" id="RHEA-COMP:10287"/>
        <dbReference type="ChEBI" id="CHEBI:15378"/>
        <dbReference type="ChEBI" id="CHEBI:57856"/>
        <dbReference type="ChEBI" id="CHEBI:59789"/>
        <dbReference type="ChEBI" id="CHEBI:74506"/>
        <dbReference type="ChEBI" id="CHEBI:82748"/>
        <dbReference type="EC" id="2.1.1.199"/>
    </reaction>
</comment>
<dbReference type="EMBL" id="BAABGY010000009">
    <property type="protein sequence ID" value="GAA4337417.1"/>
    <property type="molecule type" value="Genomic_DNA"/>
</dbReference>
<feature type="region of interest" description="Disordered" evidence="7">
    <location>
        <begin position="298"/>
        <end position="342"/>
    </location>
</feature>
<evidence type="ECO:0000313" key="9">
    <source>
        <dbReference type="Proteomes" id="UP001501725"/>
    </source>
</evidence>
<keyword evidence="5 6" id="KW-0949">S-adenosyl-L-methionine</keyword>
<feature type="compositionally biased region" description="Basic and acidic residues" evidence="7">
    <location>
        <begin position="298"/>
        <end position="309"/>
    </location>
</feature>
<evidence type="ECO:0000256" key="4">
    <source>
        <dbReference type="ARBA" id="ARBA00022679"/>
    </source>
</evidence>
<reference evidence="9" key="1">
    <citation type="journal article" date="2019" name="Int. J. Syst. Evol. Microbiol.">
        <title>The Global Catalogue of Microorganisms (GCM) 10K type strain sequencing project: providing services to taxonomists for standard genome sequencing and annotation.</title>
        <authorList>
            <consortium name="The Broad Institute Genomics Platform"/>
            <consortium name="The Broad Institute Genome Sequencing Center for Infectious Disease"/>
            <person name="Wu L."/>
            <person name="Ma J."/>
        </authorList>
    </citation>
    <scope>NUCLEOTIDE SEQUENCE [LARGE SCALE GENOMIC DNA]</scope>
    <source>
        <strain evidence="9">JCM 17919</strain>
    </source>
</reference>
<keyword evidence="6" id="KW-0963">Cytoplasm</keyword>
<feature type="compositionally biased region" description="Basic and acidic residues" evidence="7">
    <location>
        <begin position="1"/>
        <end position="21"/>
    </location>
</feature>
<dbReference type="Gene3D" id="1.10.150.170">
    <property type="entry name" value="Putative methyltransferase TM0872, insert domain"/>
    <property type="match status" value="1"/>
</dbReference>
<keyword evidence="4 6" id="KW-0808">Transferase</keyword>
<keyword evidence="2 6" id="KW-0698">rRNA processing</keyword>
<organism evidence="8 9">
    <name type="scientific">Flaviaesturariibacter amylovorans</name>
    <dbReference type="NCBI Taxonomy" id="1084520"/>
    <lineage>
        <taxon>Bacteria</taxon>
        <taxon>Pseudomonadati</taxon>
        <taxon>Bacteroidota</taxon>
        <taxon>Chitinophagia</taxon>
        <taxon>Chitinophagales</taxon>
        <taxon>Chitinophagaceae</taxon>
        <taxon>Flaviaestuariibacter</taxon>
    </lineage>
</organism>
<feature type="binding site" evidence="6">
    <location>
        <position position="95"/>
    </location>
    <ligand>
        <name>S-adenosyl-L-methionine</name>
        <dbReference type="ChEBI" id="CHEBI:59789"/>
    </ligand>
</feature>
<dbReference type="InterPro" id="IPR002903">
    <property type="entry name" value="RsmH"/>
</dbReference>
<feature type="binding site" evidence="6">
    <location>
        <begin position="75"/>
        <end position="77"/>
    </location>
    <ligand>
        <name>S-adenosyl-L-methionine</name>
        <dbReference type="ChEBI" id="CHEBI:59789"/>
    </ligand>
</feature>